<dbReference type="Proteomes" id="UP001164965">
    <property type="component" value="Chromosome"/>
</dbReference>
<protein>
    <recommendedName>
        <fullName evidence="6 11">Adenine phosphoribosyltransferase</fullName>
        <shortName evidence="11">APRT</shortName>
        <ecNumber evidence="6 11">2.4.2.7</ecNumber>
    </recommendedName>
</protein>
<dbReference type="RefSeq" id="WP_265384206.1">
    <property type="nucleotide sequence ID" value="NZ_CP110615.1"/>
</dbReference>
<comment type="subunit">
    <text evidence="11">Homodimer.</text>
</comment>
<comment type="similarity">
    <text evidence="5 11">Belongs to the purine/pyrimidine phosphoribosyltransferase family.</text>
</comment>
<dbReference type="PANTHER" id="PTHR32315">
    <property type="entry name" value="ADENINE PHOSPHORIBOSYLTRANSFERASE"/>
    <property type="match status" value="1"/>
</dbReference>
<evidence type="ECO:0000256" key="4">
    <source>
        <dbReference type="ARBA" id="ARBA00004659"/>
    </source>
</evidence>
<dbReference type="GO" id="GO:0003999">
    <property type="term" value="F:adenine phosphoribosyltransferase activity"/>
    <property type="evidence" value="ECO:0007669"/>
    <property type="project" value="UniProtKB-EC"/>
</dbReference>
<comment type="function">
    <text evidence="2 11">Catalyzes a salvage reaction resulting in the formation of AMP, that is energically less costly than de novo synthesis.</text>
</comment>
<dbReference type="CDD" id="cd06223">
    <property type="entry name" value="PRTases_typeI"/>
    <property type="match status" value="1"/>
</dbReference>
<evidence type="ECO:0000256" key="7">
    <source>
        <dbReference type="ARBA" id="ARBA00022490"/>
    </source>
</evidence>
<dbReference type="HAMAP" id="MF_00004">
    <property type="entry name" value="Aden_phosphoribosyltr"/>
    <property type="match status" value="1"/>
</dbReference>
<evidence type="ECO:0000256" key="9">
    <source>
        <dbReference type="ARBA" id="ARBA00022679"/>
    </source>
</evidence>
<dbReference type="Pfam" id="PF00156">
    <property type="entry name" value="Pribosyltran"/>
    <property type="match status" value="1"/>
</dbReference>
<keyword evidence="14" id="KW-1185">Reference proteome</keyword>
<evidence type="ECO:0000313" key="14">
    <source>
        <dbReference type="Proteomes" id="UP001164965"/>
    </source>
</evidence>
<evidence type="ECO:0000256" key="2">
    <source>
        <dbReference type="ARBA" id="ARBA00003968"/>
    </source>
</evidence>
<comment type="catalytic activity">
    <reaction evidence="1 11">
        <text>AMP + diphosphate = 5-phospho-alpha-D-ribose 1-diphosphate + adenine</text>
        <dbReference type="Rhea" id="RHEA:16609"/>
        <dbReference type="ChEBI" id="CHEBI:16708"/>
        <dbReference type="ChEBI" id="CHEBI:33019"/>
        <dbReference type="ChEBI" id="CHEBI:58017"/>
        <dbReference type="ChEBI" id="CHEBI:456215"/>
        <dbReference type="EC" id="2.4.2.7"/>
    </reaction>
</comment>
<dbReference type="NCBIfam" id="NF002636">
    <property type="entry name" value="PRK02304.1-5"/>
    <property type="match status" value="1"/>
</dbReference>
<sequence length="182" mass="18331">MSGAVQVGAEQQAAQDVRRLTRTVADFPVDGVQFADLSPVFADGPALAHVVAALATAGPCDLVAGIDARGFLLGSGVALNLGVGVLPVRKAGKLPPPVHSESYALEYGEATLQVPAEGIELRGRRVLVVDDVLATGGTVAAAVALLRRCGAEVVGAAVVLEIPGLGGREVLDGLPLTCLVPA</sequence>
<accession>A0ABY6P384</accession>
<comment type="subcellular location">
    <subcellularLocation>
        <location evidence="3 11">Cytoplasm</location>
    </subcellularLocation>
</comment>
<keyword evidence="9 11" id="KW-0808">Transferase</keyword>
<reference evidence="13" key="1">
    <citation type="submission" date="2022-10" db="EMBL/GenBank/DDBJ databases">
        <title>Rhodococcus sp.75.</title>
        <authorList>
            <person name="Sun M."/>
        </authorList>
    </citation>
    <scope>NUCLEOTIDE SEQUENCE</scope>
    <source>
        <strain evidence="13">75</strain>
    </source>
</reference>
<evidence type="ECO:0000256" key="8">
    <source>
        <dbReference type="ARBA" id="ARBA00022676"/>
    </source>
</evidence>
<dbReference type="InterPro" id="IPR029057">
    <property type="entry name" value="PRTase-like"/>
</dbReference>
<dbReference type="EC" id="2.4.2.7" evidence="6 11"/>
<dbReference type="Gene3D" id="3.40.50.2020">
    <property type="match status" value="1"/>
</dbReference>
<keyword evidence="10 11" id="KW-0660">Purine salvage</keyword>
<evidence type="ECO:0000256" key="11">
    <source>
        <dbReference type="HAMAP-Rule" id="MF_00004"/>
    </source>
</evidence>
<dbReference type="EMBL" id="CP110615">
    <property type="protein sequence ID" value="UZJ26102.1"/>
    <property type="molecule type" value="Genomic_DNA"/>
</dbReference>
<evidence type="ECO:0000256" key="6">
    <source>
        <dbReference type="ARBA" id="ARBA00011893"/>
    </source>
</evidence>
<proteinExistence type="inferred from homology"/>
<organism evidence="13 14">
    <name type="scientific">Rhodococcus antarcticus</name>
    <dbReference type="NCBI Taxonomy" id="2987751"/>
    <lineage>
        <taxon>Bacteria</taxon>
        <taxon>Bacillati</taxon>
        <taxon>Actinomycetota</taxon>
        <taxon>Actinomycetes</taxon>
        <taxon>Mycobacteriales</taxon>
        <taxon>Nocardiaceae</taxon>
        <taxon>Rhodococcus</taxon>
    </lineage>
</organism>
<dbReference type="InterPro" id="IPR050054">
    <property type="entry name" value="UPRTase/APRTase"/>
</dbReference>
<keyword evidence="8 11" id="KW-0328">Glycosyltransferase</keyword>
<gene>
    <name evidence="11" type="primary">apt</name>
    <name evidence="13" type="ORF">RHODO2019_06685</name>
</gene>
<evidence type="ECO:0000256" key="3">
    <source>
        <dbReference type="ARBA" id="ARBA00004496"/>
    </source>
</evidence>
<dbReference type="SUPFAM" id="SSF53271">
    <property type="entry name" value="PRTase-like"/>
    <property type="match status" value="1"/>
</dbReference>
<comment type="pathway">
    <text evidence="4 11">Purine metabolism; AMP biosynthesis via salvage pathway; AMP from adenine: step 1/1.</text>
</comment>
<evidence type="ECO:0000256" key="1">
    <source>
        <dbReference type="ARBA" id="ARBA00000868"/>
    </source>
</evidence>
<dbReference type="InterPro" id="IPR005764">
    <property type="entry name" value="Ade_phspho_trans"/>
</dbReference>
<evidence type="ECO:0000313" key="13">
    <source>
        <dbReference type="EMBL" id="UZJ26102.1"/>
    </source>
</evidence>
<keyword evidence="7 11" id="KW-0963">Cytoplasm</keyword>
<evidence type="ECO:0000256" key="10">
    <source>
        <dbReference type="ARBA" id="ARBA00022726"/>
    </source>
</evidence>
<name>A0ABY6P384_9NOCA</name>
<evidence type="ECO:0000259" key="12">
    <source>
        <dbReference type="Pfam" id="PF00156"/>
    </source>
</evidence>
<feature type="domain" description="Phosphoribosyltransferase" evidence="12">
    <location>
        <begin position="61"/>
        <end position="161"/>
    </location>
</feature>
<dbReference type="PANTHER" id="PTHR32315:SF3">
    <property type="entry name" value="ADENINE PHOSPHORIBOSYLTRANSFERASE"/>
    <property type="match status" value="1"/>
</dbReference>
<evidence type="ECO:0000256" key="5">
    <source>
        <dbReference type="ARBA" id="ARBA00008391"/>
    </source>
</evidence>
<dbReference type="InterPro" id="IPR000836">
    <property type="entry name" value="PRTase_dom"/>
</dbReference>